<gene>
    <name evidence="1" type="ORF">ACFSQS_05775</name>
</gene>
<reference evidence="2" key="1">
    <citation type="journal article" date="2019" name="Int. J. Syst. Evol. Microbiol.">
        <title>The Global Catalogue of Microorganisms (GCM) 10K type strain sequencing project: providing services to taxonomists for standard genome sequencing and annotation.</title>
        <authorList>
            <consortium name="The Broad Institute Genomics Platform"/>
            <consortium name="The Broad Institute Genome Sequencing Center for Infectious Disease"/>
            <person name="Wu L."/>
            <person name="Ma J."/>
        </authorList>
    </citation>
    <scope>NUCLEOTIDE SEQUENCE [LARGE SCALE GENOMIC DNA]</scope>
    <source>
        <strain evidence="2">KCTC 42903</strain>
    </source>
</reference>
<proteinExistence type="predicted"/>
<dbReference type="Gene3D" id="1.10.10.10">
    <property type="entry name" value="Winged helix-like DNA-binding domain superfamily/Winged helix DNA-binding domain"/>
    <property type="match status" value="1"/>
</dbReference>
<dbReference type="Proteomes" id="UP001597441">
    <property type="component" value="Unassembled WGS sequence"/>
</dbReference>
<accession>A0ABW5JQ44</accession>
<name>A0ABW5JQ44_9FLAO</name>
<protein>
    <submittedName>
        <fullName evidence="1">ArsR/SmtB family transcription factor</fullName>
    </submittedName>
</protein>
<dbReference type="InterPro" id="IPR036388">
    <property type="entry name" value="WH-like_DNA-bd_sf"/>
</dbReference>
<dbReference type="InterPro" id="IPR036390">
    <property type="entry name" value="WH_DNA-bd_sf"/>
</dbReference>
<sequence>MKFYMPWFLLTQYCLLLKFQNQFKITRQGVTKHIKTLKAVGLVNIDAQGRERFCNANPKPLEEISQWLEFYEQFWDDKLGNLGNYFDNKT</sequence>
<keyword evidence="2" id="KW-1185">Reference proteome</keyword>
<organism evidence="1 2">
    <name type="scientific">Gelatiniphilus marinus</name>
    <dbReference type="NCBI Taxonomy" id="1759464"/>
    <lineage>
        <taxon>Bacteria</taxon>
        <taxon>Pseudomonadati</taxon>
        <taxon>Bacteroidota</taxon>
        <taxon>Flavobacteriia</taxon>
        <taxon>Flavobacteriales</taxon>
        <taxon>Flavobacteriaceae</taxon>
        <taxon>Gelatiniphilus</taxon>
    </lineage>
</organism>
<evidence type="ECO:0000313" key="2">
    <source>
        <dbReference type="Proteomes" id="UP001597441"/>
    </source>
</evidence>
<dbReference type="SUPFAM" id="SSF46785">
    <property type="entry name" value="Winged helix' DNA-binding domain"/>
    <property type="match status" value="1"/>
</dbReference>
<comment type="caution">
    <text evidence="1">The sequence shown here is derived from an EMBL/GenBank/DDBJ whole genome shotgun (WGS) entry which is preliminary data.</text>
</comment>
<evidence type="ECO:0000313" key="1">
    <source>
        <dbReference type="EMBL" id="MFD2534608.1"/>
    </source>
</evidence>
<dbReference type="EMBL" id="JBHULK010000002">
    <property type="protein sequence ID" value="MFD2534608.1"/>
    <property type="molecule type" value="Genomic_DNA"/>
</dbReference>
<dbReference type="RefSeq" id="WP_388015506.1">
    <property type="nucleotide sequence ID" value="NZ_JBHUDT010000002.1"/>
</dbReference>